<gene>
    <name evidence="1" type="ORF">HPB49_020518</name>
</gene>
<protein>
    <submittedName>
        <fullName evidence="1">Uncharacterized protein</fullName>
    </submittedName>
</protein>
<name>A0ACB8CMP3_DERSI</name>
<accession>A0ACB8CMP3</accession>
<dbReference type="EMBL" id="CM023475">
    <property type="protein sequence ID" value="KAH7946114.1"/>
    <property type="molecule type" value="Genomic_DNA"/>
</dbReference>
<organism evidence="1 2">
    <name type="scientific">Dermacentor silvarum</name>
    <name type="common">Tick</name>
    <dbReference type="NCBI Taxonomy" id="543639"/>
    <lineage>
        <taxon>Eukaryota</taxon>
        <taxon>Metazoa</taxon>
        <taxon>Ecdysozoa</taxon>
        <taxon>Arthropoda</taxon>
        <taxon>Chelicerata</taxon>
        <taxon>Arachnida</taxon>
        <taxon>Acari</taxon>
        <taxon>Parasitiformes</taxon>
        <taxon>Ixodida</taxon>
        <taxon>Ixodoidea</taxon>
        <taxon>Ixodidae</taxon>
        <taxon>Rhipicephalinae</taxon>
        <taxon>Dermacentor</taxon>
    </lineage>
</organism>
<comment type="caution">
    <text evidence="1">The sequence shown here is derived from an EMBL/GenBank/DDBJ whole genome shotgun (WGS) entry which is preliminary data.</text>
</comment>
<keyword evidence="2" id="KW-1185">Reference proteome</keyword>
<reference evidence="1" key="1">
    <citation type="submission" date="2020-05" db="EMBL/GenBank/DDBJ databases">
        <title>Large-scale comparative analyses of tick genomes elucidate their genetic diversity and vector capacities.</title>
        <authorList>
            <person name="Jia N."/>
            <person name="Wang J."/>
            <person name="Shi W."/>
            <person name="Du L."/>
            <person name="Sun Y."/>
            <person name="Zhan W."/>
            <person name="Jiang J."/>
            <person name="Wang Q."/>
            <person name="Zhang B."/>
            <person name="Ji P."/>
            <person name="Sakyi L.B."/>
            <person name="Cui X."/>
            <person name="Yuan T."/>
            <person name="Jiang B."/>
            <person name="Yang W."/>
            <person name="Lam T.T.-Y."/>
            <person name="Chang Q."/>
            <person name="Ding S."/>
            <person name="Wang X."/>
            <person name="Zhu J."/>
            <person name="Ruan X."/>
            <person name="Zhao L."/>
            <person name="Wei J."/>
            <person name="Que T."/>
            <person name="Du C."/>
            <person name="Cheng J."/>
            <person name="Dai P."/>
            <person name="Han X."/>
            <person name="Huang E."/>
            <person name="Gao Y."/>
            <person name="Liu J."/>
            <person name="Shao H."/>
            <person name="Ye R."/>
            <person name="Li L."/>
            <person name="Wei W."/>
            <person name="Wang X."/>
            <person name="Wang C."/>
            <person name="Yang T."/>
            <person name="Huo Q."/>
            <person name="Li W."/>
            <person name="Guo W."/>
            <person name="Chen H."/>
            <person name="Zhou L."/>
            <person name="Ni X."/>
            <person name="Tian J."/>
            <person name="Zhou Y."/>
            <person name="Sheng Y."/>
            <person name="Liu T."/>
            <person name="Pan Y."/>
            <person name="Xia L."/>
            <person name="Li J."/>
            <person name="Zhao F."/>
            <person name="Cao W."/>
        </authorList>
    </citation>
    <scope>NUCLEOTIDE SEQUENCE</scope>
    <source>
        <strain evidence="1">Dsil-2018</strain>
    </source>
</reference>
<sequence>MTAKSTLRMHSTHKTNTKMEELYDNSCGSALLFEARAGALRTLVYRHRFDSSVDLTCRTCGLEEENPEHLVLRCAGLCPRHTEGTTLLLALGFESENGGPERGAVASNAVRVTKD</sequence>
<evidence type="ECO:0000313" key="2">
    <source>
        <dbReference type="Proteomes" id="UP000821865"/>
    </source>
</evidence>
<proteinExistence type="predicted"/>
<evidence type="ECO:0000313" key="1">
    <source>
        <dbReference type="EMBL" id="KAH7946114.1"/>
    </source>
</evidence>
<dbReference type="Proteomes" id="UP000821865">
    <property type="component" value="Chromosome 6"/>
</dbReference>